<reference evidence="13 14" key="1">
    <citation type="submission" date="2024-01" db="EMBL/GenBank/DDBJ databases">
        <authorList>
            <person name="Waweru B."/>
        </authorList>
    </citation>
    <scope>NUCLEOTIDE SEQUENCE [LARGE SCALE GENOMIC DNA]</scope>
</reference>
<dbReference type="SMART" id="SM00108">
    <property type="entry name" value="B_lectin"/>
    <property type="match status" value="1"/>
</dbReference>
<keyword evidence="8" id="KW-0067">ATP-binding</keyword>
<feature type="compositionally biased region" description="Polar residues" evidence="9">
    <location>
        <begin position="546"/>
        <end position="558"/>
    </location>
</feature>
<dbReference type="Gene3D" id="3.30.200.20">
    <property type="entry name" value="Phosphorylase Kinase, domain 1"/>
    <property type="match status" value="1"/>
</dbReference>
<dbReference type="InterPro" id="IPR011009">
    <property type="entry name" value="Kinase-like_dom_sf"/>
</dbReference>
<dbReference type="InterPro" id="IPR001480">
    <property type="entry name" value="Bulb-type_lectin_dom"/>
</dbReference>
<dbReference type="SUPFAM" id="SSF56112">
    <property type="entry name" value="Protein kinase-like (PK-like)"/>
    <property type="match status" value="1"/>
</dbReference>
<evidence type="ECO:0000259" key="12">
    <source>
        <dbReference type="PROSITE" id="PS50927"/>
    </source>
</evidence>
<evidence type="ECO:0000256" key="2">
    <source>
        <dbReference type="ARBA" id="ARBA00022692"/>
    </source>
</evidence>
<keyword evidence="3 11" id="KW-0732">Signal</keyword>
<comment type="caution">
    <text evidence="13">The sequence shown here is derived from an EMBL/GenBank/DDBJ whole genome shotgun (WGS) entry which is preliminary data.</text>
</comment>
<keyword evidence="2 10" id="KW-0812">Transmembrane</keyword>
<comment type="subcellular location">
    <subcellularLocation>
        <location evidence="1">Membrane</location>
        <topology evidence="1">Single-pass membrane protein</topology>
    </subcellularLocation>
</comment>
<evidence type="ECO:0000256" key="3">
    <source>
        <dbReference type="ARBA" id="ARBA00022729"/>
    </source>
</evidence>
<dbReference type="GO" id="GO:0016020">
    <property type="term" value="C:membrane"/>
    <property type="evidence" value="ECO:0007669"/>
    <property type="project" value="UniProtKB-SubCell"/>
</dbReference>
<dbReference type="Proteomes" id="UP001314170">
    <property type="component" value="Unassembled WGS sequence"/>
</dbReference>
<evidence type="ECO:0000256" key="8">
    <source>
        <dbReference type="PROSITE-ProRule" id="PRU10141"/>
    </source>
</evidence>
<name>A0AAV1RZB1_9ROSI</name>
<dbReference type="GO" id="GO:0005524">
    <property type="term" value="F:ATP binding"/>
    <property type="evidence" value="ECO:0007669"/>
    <property type="project" value="UniProtKB-UniRule"/>
</dbReference>
<dbReference type="InterPro" id="IPR017441">
    <property type="entry name" value="Protein_kinase_ATP_BS"/>
</dbReference>
<dbReference type="PROSITE" id="PS00107">
    <property type="entry name" value="PROTEIN_KINASE_ATP"/>
    <property type="match status" value="1"/>
</dbReference>
<proteinExistence type="predicted"/>
<dbReference type="Pfam" id="PF01453">
    <property type="entry name" value="B_lectin"/>
    <property type="match status" value="1"/>
</dbReference>
<evidence type="ECO:0000256" key="9">
    <source>
        <dbReference type="SAM" id="MobiDB-lite"/>
    </source>
</evidence>
<keyword evidence="4 10" id="KW-1133">Transmembrane helix</keyword>
<keyword evidence="7" id="KW-0325">Glycoprotein</keyword>
<keyword evidence="14" id="KW-1185">Reference proteome</keyword>
<feature type="domain" description="Bulb-type lectin" evidence="12">
    <location>
        <begin position="33"/>
        <end position="157"/>
    </location>
</feature>
<dbReference type="PROSITE" id="PS50927">
    <property type="entry name" value="BULB_LECTIN"/>
    <property type="match status" value="1"/>
</dbReference>
<evidence type="ECO:0000256" key="5">
    <source>
        <dbReference type="ARBA" id="ARBA00023136"/>
    </source>
</evidence>
<feature type="transmembrane region" description="Helical" evidence="10">
    <location>
        <begin position="438"/>
        <end position="462"/>
    </location>
</feature>
<dbReference type="Gene3D" id="1.10.510.10">
    <property type="entry name" value="Transferase(Phosphotransferase) domain 1"/>
    <property type="match status" value="1"/>
</dbReference>
<evidence type="ECO:0000313" key="14">
    <source>
        <dbReference type="Proteomes" id="UP001314170"/>
    </source>
</evidence>
<dbReference type="EMBL" id="CAWUPB010001160">
    <property type="protein sequence ID" value="CAK7343052.1"/>
    <property type="molecule type" value="Genomic_DNA"/>
</dbReference>
<dbReference type="PANTHER" id="PTHR47974">
    <property type="entry name" value="OS07G0415500 PROTEIN"/>
    <property type="match status" value="1"/>
</dbReference>
<evidence type="ECO:0000256" key="10">
    <source>
        <dbReference type="SAM" id="Phobius"/>
    </source>
</evidence>
<dbReference type="AlphaFoldDB" id="A0AAV1RZB1"/>
<evidence type="ECO:0000256" key="1">
    <source>
        <dbReference type="ARBA" id="ARBA00004167"/>
    </source>
</evidence>
<feature type="chain" id="PRO_5043494604" description="Bulb-type lectin domain-containing protein" evidence="11">
    <location>
        <begin position="23"/>
        <end position="708"/>
    </location>
</feature>
<evidence type="ECO:0000313" key="13">
    <source>
        <dbReference type="EMBL" id="CAK7343052.1"/>
    </source>
</evidence>
<dbReference type="SUPFAM" id="SSF51110">
    <property type="entry name" value="alpha-D-mannose-specific plant lectins"/>
    <property type="match status" value="1"/>
</dbReference>
<feature type="compositionally biased region" description="Low complexity" evidence="9">
    <location>
        <begin position="561"/>
        <end position="572"/>
    </location>
</feature>
<organism evidence="13 14">
    <name type="scientific">Dovyalis caffra</name>
    <dbReference type="NCBI Taxonomy" id="77055"/>
    <lineage>
        <taxon>Eukaryota</taxon>
        <taxon>Viridiplantae</taxon>
        <taxon>Streptophyta</taxon>
        <taxon>Embryophyta</taxon>
        <taxon>Tracheophyta</taxon>
        <taxon>Spermatophyta</taxon>
        <taxon>Magnoliopsida</taxon>
        <taxon>eudicotyledons</taxon>
        <taxon>Gunneridae</taxon>
        <taxon>Pentapetalae</taxon>
        <taxon>rosids</taxon>
        <taxon>fabids</taxon>
        <taxon>Malpighiales</taxon>
        <taxon>Salicaceae</taxon>
        <taxon>Flacourtieae</taxon>
        <taxon>Dovyalis</taxon>
    </lineage>
</organism>
<dbReference type="InterPro" id="IPR036426">
    <property type="entry name" value="Bulb-type_lectin_dom_sf"/>
</dbReference>
<dbReference type="CDD" id="cd00028">
    <property type="entry name" value="B_lectin"/>
    <property type="match status" value="1"/>
</dbReference>
<evidence type="ECO:0000256" key="6">
    <source>
        <dbReference type="ARBA" id="ARBA00023157"/>
    </source>
</evidence>
<feature type="signal peptide" evidence="11">
    <location>
        <begin position="1"/>
        <end position="22"/>
    </location>
</feature>
<evidence type="ECO:0000256" key="4">
    <source>
        <dbReference type="ARBA" id="ARBA00022989"/>
    </source>
</evidence>
<feature type="region of interest" description="Disordered" evidence="9">
    <location>
        <begin position="544"/>
        <end position="573"/>
    </location>
</feature>
<feature type="binding site" evidence="8">
    <location>
        <position position="536"/>
    </location>
    <ligand>
        <name>ATP</name>
        <dbReference type="ChEBI" id="CHEBI:30616"/>
    </ligand>
</feature>
<keyword evidence="6" id="KW-1015">Disulfide bond</keyword>
<evidence type="ECO:0000256" key="7">
    <source>
        <dbReference type="ARBA" id="ARBA00023180"/>
    </source>
</evidence>
<dbReference type="PANTHER" id="PTHR47974:SF27">
    <property type="entry name" value="RECEPTOR-LIKE SERINE_THREONINE-PROTEIN KINASE"/>
    <property type="match status" value="1"/>
</dbReference>
<gene>
    <name evidence="13" type="ORF">DCAF_LOCUS17110</name>
</gene>
<protein>
    <recommendedName>
        <fullName evidence="12">Bulb-type lectin domain-containing protein</fullName>
    </recommendedName>
</protein>
<keyword evidence="5 10" id="KW-0472">Membrane</keyword>
<sequence length="708" mass="77750">MGSSSFFFLFFSSSLLPYLCISGPISNQTIEPPFTASHFQFIDQSGAFLISSNGKFQAFISDFKEENSQNYFFIVHVESDSIVWTANRNHPISDSDKLYLSTNGLVISRTDNSGTTTVVWSTPTLSSSSQVSVMELQDSGNLVLLDRNNVSLWETFDHPTDTVVMGQSLAVGTSLDCDKSGNDWAVGDYRLVVTGADAVLQWKGMSYWKLSMEPKGSQDSNSPASFLALNGAGLFLLGSDRSTVVIKISLGPADFRLAKIESDGKFSVRRFVDKNWVEEFRSPSDDCQIPFICNKMGLCTSGRCLCPPNFHGDPFSKGGCTPTDASLALPSGCNNRTKLNSSVLYVKLDFRMDYFANGFMAPAKQDLSLLACQDLCTRNCSCLGIFYGNSSGSCYVLENPLGSIMAASNSNRDRLGYIKTIVVSSRADPDANTKKIPIVGLVLFPSSGILLIIIVALGFHFWRRNRLSRTAKKKSGHGDSYSSELQIISIPGLPVRFSYEDLVAATENFRTQVGSGGFGTVYKGTLPDKTIVAVKKITNVVRGRKNSTVQTQSQSMENDSSEGNGTSSASSGWEPRPTYFPLLALEMHLKGRYLELADSKLERRLTNEEVEKLVKVALCCLHEDPMLRPAMTNVVDMLEGLTPLTEPRQESLNFLRFYGRRFSEASRIEGSNEQNEFVLFPPANLTSGTGSSYNSMSYMSAQHLSGPR</sequence>
<dbReference type="Gene3D" id="2.90.10.10">
    <property type="entry name" value="Bulb-type lectin domain"/>
    <property type="match status" value="1"/>
</dbReference>
<accession>A0AAV1RZB1</accession>
<evidence type="ECO:0000256" key="11">
    <source>
        <dbReference type="SAM" id="SignalP"/>
    </source>
</evidence>
<keyword evidence="8" id="KW-0547">Nucleotide-binding</keyword>